<proteinExistence type="predicted"/>
<organism evidence="1 2">
    <name type="scientific">Flavobacterium psychrophilum (strain ATCC 49511 / DSM 21280 / CIP 103535 / JIP02/86)</name>
    <dbReference type="NCBI Taxonomy" id="402612"/>
    <lineage>
        <taxon>Bacteria</taxon>
        <taxon>Pseudomonadati</taxon>
        <taxon>Bacteroidota</taxon>
        <taxon>Flavobacteriia</taxon>
        <taxon>Flavobacteriales</taxon>
        <taxon>Flavobacteriaceae</taxon>
        <taxon>Flavobacterium</taxon>
    </lineage>
</organism>
<dbReference type="EMBL" id="AM398681">
    <property type="protein sequence ID" value="CAL43604.1"/>
    <property type="molecule type" value="Genomic_DNA"/>
</dbReference>
<dbReference type="InterPro" id="IPR027417">
    <property type="entry name" value="P-loop_NTPase"/>
</dbReference>
<evidence type="ECO:0008006" key="3">
    <source>
        <dbReference type="Google" id="ProtNLM"/>
    </source>
</evidence>
<dbReference type="EnsemblBacteria" id="CAL43604">
    <property type="protein sequence ID" value="CAL43604"/>
    <property type="gene ID" value="FP1536"/>
</dbReference>
<evidence type="ECO:0000313" key="2">
    <source>
        <dbReference type="Proteomes" id="UP000006394"/>
    </source>
</evidence>
<accession>A6GZT1</accession>
<name>A6GZT1_FLAPJ</name>
<dbReference type="AlphaFoldDB" id="A6GZT1"/>
<dbReference type="SUPFAM" id="SSF52540">
    <property type="entry name" value="P-loop containing nucleoside triphosphate hydrolases"/>
    <property type="match status" value="1"/>
</dbReference>
<protein>
    <recommendedName>
        <fullName evidence="3">NACHT domain-containing protein</fullName>
    </recommendedName>
</protein>
<dbReference type="KEGG" id="fps:FP1536"/>
<keyword evidence="2" id="KW-1185">Reference proteome</keyword>
<dbReference type="STRING" id="402612.FP1536"/>
<sequence length="1089" mass="129032">MIYFKYKITLMKNAFIGYSYQEQVTSLMLTKMDVERSIIQIEIEAKVEHKFDDIKLNTEEAEYYFQIKDFDNISIDNLIISDNEISIAGKSHKLSSSGMNVIFFKSIEITPNCMVLDIDAYKMKNIYIVSLNRLAIDQKIEELYKTDYLRKYIIDQFFSECIDVRKLLIKKSELPVLNVFKTYLIESTVNLTIEILDIENILHIEGKPGVGKSHLVVNLEKKYSNNIVYRFWVSNQDNDYNERLQYNNFMLDFSKKLFDNLKPHSEEEIIGKIKELEKTVIIDGLDHVENYNSKDLEAYIAFIDKLKESCKVIVLSRPLQRELNWKKQLLNNWNQEQTKKVLNELYHIEEYTNIEKIYKISDGYPILVRYIAEQYKLKGSVPDFETFDTIDKYYEKLIDGQKGKLALSLFLCVRSYMMQSEIELFLESINSSFVIEFIKEHPYLFEQKLNRISLFHDSFLTYLRKTNTNYKAITANINSIVYSSILIGDKRFLSRFRYFDLSIVEKKNIIKKYSSIAEFRTLMDGVIDFEAIQDFYNQIRETMSELSANDLEINDYYELSLILNMVYRDHLSTLNDFYFTYCKALLFNSFTIEDITSNRYLFGMMYYIETNDGSLILNLNSDNHYDTSRFYYDLQNDANEEISFFDKHRKPLLTSKIKALLKDKSNWEYRKIITYIVEDLFIHDLSRKNFEDLYNSIHHYINGDEYNANLILENFIVDFGIDDYQARWILKDAYENLLALGYISDKNDYLNLSLKEYILNHKDSGSFNMRVEILNYLRLSLHHNKKIDLASISLFWTKYYQRKDHTLYSLYAALPIFEKKGYIEMHDSLTLIYKIQDVSEKGYRGLLADYISEKTPEVIEKILKYFHPSNLSISWFLLPSEYINVLPDLVYNLEKGNKIKYHRTNRKIPYDEIENLLDSNRLEQFRNDLAFYRYSIDIEEKNPAIKKLKSLKIPYQTYKDQNYSSKESSALSRLDQGILDDKNKEMILVTKLKSYEVAAFSDGNYSALSNPDLFQVFGKEDIKANIKEIIYNAMTSRLRSIDHFHILWPFPGNVIKLLDDNEVVDDFESLYQSFNIFLNMSMFDLKINN</sequence>
<dbReference type="eggNOG" id="COG5635">
    <property type="taxonomic scope" value="Bacteria"/>
</dbReference>
<evidence type="ECO:0000313" key="1">
    <source>
        <dbReference type="EMBL" id="CAL43604.1"/>
    </source>
</evidence>
<gene>
    <name evidence="1" type="ordered locus">FP1536</name>
</gene>
<dbReference type="OrthoDB" id="2455999at2"/>
<reference evidence="1 2" key="1">
    <citation type="journal article" date="2007" name="Nat. Biotechnol.">
        <title>Complete genome sequence of the fish pathogen Flavobacterium psychrophilum.</title>
        <authorList>
            <person name="Duchaud E."/>
            <person name="Boussaha M."/>
            <person name="Loux V."/>
            <person name="Bernardet J.F."/>
            <person name="Michel C."/>
            <person name="Kerouault B."/>
            <person name="Mondot S."/>
            <person name="Nicolas P."/>
            <person name="Bossy R."/>
            <person name="Caron C."/>
            <person name="Bessieres P."/>
            <person name="Gibrat J.F."/>
            <person name="Claverol S."/>
            <person name="Dumetz F."/>
            <person name="Le Henaff M."/>
            <person name="Benmansour A."/>
        </authorList>
    </citation>
    <scope>NUCLEOTIDE SEQUENCE [LARGE SCALE GENOMIC DNA]</scope>
    <source>
        <strain evidence="2">ATCC 49511 / DSM 21280 / CIP 103535 / JIP02/86</strain>
    </source>
</reference>
<dbReference type="Gene3D" id="3.40.50.300">
    <property type="entry name" value="P-loop containing nucleotide triphosphate hydrolases"/>
    <property type="match status" value="1"/>
</dbReference>
<dbReference type="RefSeq" id="WP_011963649.1">
    <property type="nucleotide sequence ID" value="NC_009613.3"/>
</dbReference>
<dbReference type="HOGENOM" id="CLU_288173_0_0_10"/>
<dbReference type="PATRIC" id="fig|402612.5.peg.1551"/>
<dbReference type="Proteomes" id="UP000006394">
    <property type="component" value="Chromosome"/>
</dbReference>